<dbReference type="OrthoDB" id="9996771at2759"/>
<evidence type="ECO:0000313" key="2">
    <source>
        <dbReference type="EMBL" id="CAF0745273.1"/>
    </source>
</evidence>
<evidence type="ECO:0000313" key="4">
    <source>
        <dbReference type="Proteomes" id="UP000663829"/>
    </source>
</evidence>
<evidence type="ECO:0000313" key="3">
    <source>
        <dbReference type="EMBL" id="CAF3524004.1"/>
    </source>
</evidence>
<keyword evidence="1" id="KW-0732">Signal</keyword>
<reference evidence="2" key="1">
    <citation type="submission" date="2021-02" db="EMBL/GenBank/DDBJ databases">
        <authorList>
            <person name="Nowell W R."/>
        </authorList>
    </citation>
    <scope>NUCLEOTIDE SEQUENCE</scope>
</reference>
<comment type="caution">
    <text evidence="2">The sequence shown here is derived from an EMBL/GenBank/DDBJ whole genome shotgun (WGS) entry which is preliminary data.</text>
</comment>
<dbReference type="Proteomes" id="UP000681722">
    <property type="component" value="Unassembled WGS sequence"/>
</dbReference>
<dbReference type="Proteomes" id="UP000663829">
    <property type="component" value="Unassembled WGS sequence"/>
</dbReference>
<dbReference type="AlphaFoldDB" id="A0A813NVR6"/>
<sequence>MRYSFILAFVVFVVISLLELTNSYPRSSLARLRSTFDDDEIEDIVQKPRFFPFNQGGNYQQQQLLPQQLQCTPAIWTCGHHRPPCCHGLTCYQGNAKKGSICITKG</sequence>
<dbReference type="EMBL" id="CAJOBC010000039">
    <property type="protein sequence ID" value="CAF3524004.1"/>
    <property type="molecule type" value="Genomic_DNA"/>
</dbReference>
<keyword evidence="4" id="KW-1185">Reference proteome</keyword>
<organism evidence="2 4">
    <name type="scientific">Didymodactylos carnosus</name>
    <dbReference type="NCBI Taxonomy" id="1234261"/>
    <lineage>
        <taxon>Eukaryota</taxon>
        <taxon>Metazoa</taxon>
        <taxon>Spiralia</taxon>
        <taxon>Gnathifera</taxon>
        <taxon>Rotifera</taxon>
        <taxon>Eurotatoria</taxon>
        <taxon>Bdelloidea</taxon>
        <taxon>Philodinida</taxon>
        <taxon>Philodinidae</taxon>
        <taxon>Didymodactylos</taxon>
    </lineage>
</organism>
<protein>
    <submittedName>
        <fullName evidence="2">Uncharacterized protein</fullName>
    </submittedName>
</protein>
<evidence type="ECO:0000256" key="1">
    <source>
        <dbReference type="SAM" id="SignalP"/>
    </source>
</evidence>
<accession>A0A813NVR6</accession>
<dbReference type="EMBL" id="CAJNOQ010000039">
    <property type="protein sequence ID" value="CAF0745273.1"/>
    <property type="molecule type" value="Genomic_DNA"/>
</dbReference>
<feature type="chain" id="PRO_5036222487" evidence="1">
    <location>
        <begin position="24"/>
        <end position="106"/>
    </location>
</feature>
<feature type="signal peptide" evidence="1">
    <location>
        <begin position="1"/>
        <end position="23"/>
    </location>
</feature>
<proteinExistence type="predicted"/>
<name>A0A813NVR6_9BILA</name>
<gene>
    <name evidence="2" type="ORF">GPM918_LOCUS504</name>
    <name evidence="3" type="ORF">SRO942_LOCUS505</name>
</gene>